<feature type="compositionally biased region" description="Basic and acidic residues" evidence="1">
    <location>
        <begin position="138"/>
        <end position="153"/>
    </location>
</feature>
<gene>
    <name evidence="2" type="ORF">BE221DRAFT_203468</name>
</gene>
<evidence type="ECO:0000256" key="1">
    <source>
        <dbReference type="SAM" id="MobiDB-lite"/>
    </source>
</evidence>
<protein>
    <submittedName>
        <fullName evidence="2">Uncharacterized protein</fullName>
    </submittedName>
</protein>
<organism evidence="2">
    <name type="scientific">Ostreococcus tauri</name>
    <name type="common">Marine green alga</name>
    <dbReference type="NCBI Taxonomy" id="70448"/>
    <lineage>
        <taxon>Eukaryota</taxon>
        <taxon>Viridiplantae</taxon>
        <taxon>Chlorophyta</taxon>
        <taxon>Mamiellophyceae</taxon>
        <taxon>Mamiellales</taxon>
        <taxon>Bathycoccaceae</taxon>
        <taxon>Ostreococcus</taxon>
    </lineage>
</organism>
<name>A0A1Y5IFJ7_OSTTA</name>
<dbReference type="EMBL" id="KZ155774">
    <property type="protein sequence ID" value="OUS48329.1"/>
    <property type="molecule type" value="Genomic_DNA"/>
</dbReference>
<evidence type="ECO:0000313" key="2">
    <source>
        <dbReference type="EMBL" id="OUS48329.1"/>
    </source>
</evidence>
<feature type="compositionally biased region" description="Polar residues" evidence="1">
    <location>
        <begin position="51"/>
        <end position="63"/>
    </location>
</feature>
<accession>A0A1Y5IFJ7</accession>
<reference evidence="2" key="1">
    <citation type="submission" date="2017-04" db="EMBL/GenBank/DDBJ databases">
        <title>Population genomics of picophytoplankton unveils novel chromosome hypervariability.</title>
        <authorList>
            <consortium name="DOE Joint Genome Institute"/>
            <person name="Blanc-Mathieu R."/>
            <person name="Krasovec M."/>
            <person name="Hebrard M."/>
            <person name="Yau S."/>
            <person name="Desgranges E."/>
            <person name="Martin J."/>
            <person name="Schackwitz W."/>
            <person name="Kuo A."/>
            <person name="Salin G."/>
            <person name="Donnadieu C."/>
            <person name="Desdevises Y."/>
            <person name="Sanchez-Ferandin S."/>
            <person name="Moreau H."/>
            <person name="Rivals E."/>
            <person name="Grigoriev I.V."/>
            <person name="Grimsley N."/>
            <person name="Eyre-Walker A."/>
            <person name="Piganeau G."/>
        </authorList>
    </citation>
    <scope>NUCLEOTIDE SEQUENCE [LARGE SCALE GENOMIC DNA]</scope>
    <source>
        <strain evidence="2">RCC 1115</strain>
    </source>
</reference>
<dbReference type="AlphaFoldDB" id="A0A1Y5IFJ7"/>
<feature type="region of interest" description="Disordered" evidence="1">
    <location>
        <begin position="48"/>
        <end position="101"/>
    </location>
</feature>
<feature type="region of interest" description="Disordered" evidence="1">
    <location>
        <begin position="122"/>
        <end position="166"/>
    </location>
</feature>
<sequence>MRTASHARAGVCGAPARRRARRFRDDMRLCACASVSSVVEVDDALARGDAATSTSGTMPTTRATLARSDSARREGGESARGPAMALARSGSARDDGGRARPVKSVSFARAISTTIACEDEFFMDPGEQTGSHKASARRRSDADKDGGREHGRGLDGSTRGAFDNTRMILSEDIFGVDAKGNRSGRSRGRE</sequence>
<proteinExistence type="predicted"/>
<dbReference type="Proteomes" id="UP000195557">
    <property type="component" value="Unassembled WGS sequence"/>
</dbReference>